<dbReference type="Pfam" id="PF01657">
    <property type="entry name" value="Stress-antifung"/>
    <property type="match status" value="2"/>
</dbReference>
<gene>
    <name evidence="22" type="ORF">RND81_07G130400</name>
</gene>
<evidence type="ECO:0000256" key="8">
    <source>
        <dbReference type="ARBA" id="ARBA00022777"/>
    </source>
</evidence>
<comment type="catalytic activity">
    <reaction evidence="15">
        <text>L-threonyl-[protein] + ATP = O-phospho-L-threonyl-[protein] + ADP + H(+)</text>
        <dbReference type="Rhea" id="RHEA:46608"/>
        <dbReference type="Rhea" id="RHEA-COMP:11060"/>
        <dbReference type="Rhea" id="RHEA-COMP:11605"/>
        <dbReference type="ChEBI" id="CHEBI:15378"/>
        <dbReference type="ChEBI" id="CHEBI:30013"/>
        <dbReference type="ChEBI" id="CHEBI:30616"/>
        <dbReference type="ChEBI" id="CHEBI:61977"/>
        <dbReference type="ChEBI" id="CHEBI:456216"/>
    </reaction>
</comment>
<keyword evidence="3" id="KW-0808">Transferase</keyword>
<keyword evidence="6" id="KW-0677">Repeat</keyword>
<dbReference type="PROSITE" id="PS00107">
    <property type="entry name" value="PROTEIN_KINASE_ATP"/>
    <property type="match status" value="1"/>
</dbReference>
<evidence type="ECO:0000259" key="20">
    <source>
        <dbReference type="PROSITE" id="PS50011"/>
    </source>
</evidence>
<dbReference type="InterPro" id="IPR001245">
    <property type="entry name" value="Ser-Thr/Tyr_kinase_cat_dom"/>
</dbReference>
<sequence>MIKTLLFLQICIYSLFCNTIAQPTLTSRVCQDTFGNYTSNSTFQTNLNTLLHDLTSNSKINYGFSNFSVGKNFDIVNGIGLCRPDQGLDECSLCLQQAAAALVQQCPNQKDAIGWYAECMLRYSDRYIFSKMELGPWYHMESNVFGADKAAFNHTAAALLAKLQIKAASGNSQLKYAVGSANVSRSTVTIYALAQCTPDLSYFDCYNCLDNAISFGLTSLYGEVSKIFFTSCNIRYESYAFYDSTKLISLQSSSSHPPPSSPGTPSSTQTSKGMSKKSRVLIIVLVLVITSLLLLFAFIACYVVTRRAKARKKILDGEEIIRNPESLQMDFETIRVATENFSLSNKLGQGGFGAVFKGRLANGQEIAVKRLSKNSGQGEEEFKNEAVLVAKLRHRNLVKFLGFCLEREERLLIYELLPNKSLDYFLFDPIKRCLLDWQTRYELIRGIARGLLYLHEDSRLLVVHRDLKAGNILLDEEMNPKISDFGMAKLFGVDQTRADTTRICGTYGYMPPEYVHQGQFSFKSDVYSFGVLTLEIISGLRISSFVDSDTGECMLSFIWRNWLEETPLNIVDPSMSTVDRAEVLRCINIGLLCVQENFTHRPIMSSVILLMNREYTISPPMPSRPAFLLDNDDDNEMVSSNDSRNEVTLSELGPR</sequence>
<dbReference type="PROSITE" id="PS00108">
    <property type="entry name" value="PROTEIN_KINASE_ST"/>
    <property type="match status" value="1"/>
</dbReference>
<evidence type="ECO:0000256" key="17">
    <source>
        <dbReference type="SAM" id="MobiDB-lite"/>
    </source>
</evidence>
<dbReference type="Proteomes" id="UP001443914">
    <property type="component" value="Unassembled WGS sequence"/>
</dbReference>
<evidence type="ECO:0000256" key="12">
    <source>
        <dbReference type="ARBA" id="ARBA00023170"/>
    </source>
</evidence>
<dbReference type="AlphaFoldDB" id="A0AAW1JQW8"/>
<keyword evidence="10 18" id="KW-1133">Transmembrane helix</keyword>
<feature type="region of interest" description="Disordered" evidence="17">
    <location>
        <begin position="631"/>
        <end position="655"/>
    </location>
</feature>
<keyword evidence="5 19" id="KW-0732">Signal</keyword>
<name>A0AAW1JQW8_SAPOF</name>
<dbReference type="InterPro" id="IPR038408">
    <property type="entry name" value="GNK2_sf"/>
</dbReference>
<dbReference type="PROSITE" id="PS50011">
    <property type="entry name" value="PROTEIN_KINASE_DOM"/>
    <property type="match status" value="1"/>
</dbReference>
<dbReference type="CDD" id="cd23509">
    <property type="entry name" value="Gnk2-like"/>
    <property type="match status" value="2"/>
</dbReference>
<dbReference type="CDD" id="cd14066">
    <property type="entry name" value="STKc_IRAK"/>
    <property type="match status" value="1"/>
</dbReference>
<evidence type="ECO:0000256" key="2">
    <source>
        <dbReference type="ARBA" id="ARBA00022527"/>
    </source>
</evidence>
<feature type="domain" description="Gnk2-homologous" evidence="21">
    <location>
        <begin position="134"/>
        <end position="241"/>
    </location>
</feature>
<feature type="compositionally biased region" description="Polar residues" evidence="17">
    <location>
        <begin position="637"/>
        <end position="648"/>
    </location>
</feature>
<evidence type="ECO:0000313" key="23">
    <source>
        <dbReference type="Proteomes" id="UP001443914"/>
    </source>
</evidence>
<evidence type="ECO:0000313" key="22">
    <source>
        <dbReference type="EMBL" id="KAK9706504.1"/>
    </source>
</evidence>
<protein>
    <submittedName>
        <fullName evidence="22">Uncharacterized protein</fullName>
    </submittedName>
</protein>
<dbReference type="Gene3D" id="1.10.510.10">
    <property type="entry name" value="Transferase(Phosphotransferase) domain 1"/>
    <property type="match status" value="1"/>
</dbReference>
<dbReference type="InterPro" id="IPR017441">
    <property type="entry name" value="Protein_kinase_ATP_BS"/>
</dbReference>
<dbReference type="Gene3D" id="3.30.200.20">
    <property type="entry name" value="Phosphorylase Kinase, domain 1"/>
    <property type="match status" value="1"/>
</dbReference>
<keyword evidence="7 16" id="KW-0547">Nucleotide-binding</keyword>
<comment type="caution">
    <text evidence="22">The sequence shown here is derived from an EMBL/GenBank/DDBJ whole genome shotgun (WGS) entry which is preliminary data.</text>
</comment>
<evidence type="ECO:0000256" key="16">
    <source>
        <dbReference type="PROSITE-ProRule" id="PRU10141"/>
    </source>
</evidence>
<comment type="subcellular location">
    <subcellularLocation>
        <location evidence="1">Membrane</location>
        <topology evidence="1">Single-pass membrane protein</topology>
    </subcellularLocation>
</comment>
<evidence type="ECO:0000256" key="5">
    <source>
        <dbReference type="ARBA" id="ARBA00022729"/>
    </source>
</evidence>
<dbReference type="FunFam" id="3.30.200.20:FF:000142">
    <property type="entry name" value="Cysteine-rich receptor-like protein kinase 10"/>
    <property type="match status" value="1"/>
</dbReference>
<proteinExistence type="predicted"/>
<evidence type="ECO:0000256" key="10">
    <source>
        <dbReference type="ARBA" id="ARBA00022989"/>
    </source>
</evidence>
<evidence type="ECO:0000256" key="19">
    <source>
        <dbReference type="SAM" id="SignalP"/>
    </source>
</evidence>
<accession>A0AAW1JQW8</accession>
<dbReference type="FunFam" id="1.10.510.10:FF:000129">
    <property type="entry name" value="cysteine-rich receptor-like protein kinase 10"/>
    <property type="match status" value="1"/>
</dbReference>
<organism evidence="22 23">
    <name type="scientific">Saponaria officinalis</name>
    <name type="common">Common soapwort</name>
    <name type="synonym">Lychnis saponaria</name>
    <dbReference type="NCBI Taxonomy" id="3572"/>
    <lineage>
        <taxon>Eukaryota</taxon>
        <taxon>Viridiplantae</taxon>
        <taxon>Streptophyta</taxon>
        <taxon>Embryophyta</taxon>
        <taxon>Tracheophyta</taxon>
        <taxon>Spermatophyta</taxon>
        <taxon>Magnoliopsida</taxon>
        <taxon>eudicotyledons</taxon>
        <taxon>Gunneridae</taxon>
        <taxon>Pentapetalae</taxon>
        <taxon>Caryophyllales</taxon>
        <taxon>Caryophyllaceae</taxon>
        <taxon>Caryophylleae</taxon>
        <taxon>Saponaria</taxon>
    </lineage>
</organism>
<dbReference type="GO" id="GO:0005524">
    <property type="term" value="F:ATP binding"/>
    <property type="evidence" value="ECO:0007669"/>
    <property type="project" value="UniProtKB-UniRule"/>
</dbReference>
<dbReference type="InterPro" id="IPR000719">
    <property type="entry name" value="Prot_kinase_dom"/>
</dbReference>
<keyword evidence="13" id="KW-0325">Glycoprotein</keyword>
<dbReference type="InterPro" id="IPR002902">
    <property type="entry name" value="GNK2"/>
</dbReference>
<keyword evidence="2" id="KW-0723">Serine/threonine-protein kinase</keyword>
<keyword evidence="9 16" id="KW-0067">ATP-binding</keyword>
<dbReference type="Pfam" id="PF07714">
    <property type="entry name" value="PK_Tyr_Ser-Thr"/>
    <property type="match status" value="1"/>
</dbReference>
<evidence type="ECO:0000256" key="18">
    <source>
        <dbReference type="SAM" id="Phobius"/>
    </source>
</evidence>
<feature type="chain" id="PRO_5043463699" evidence="19">
    <location>
        <begin position="22"/>
        <end position="655"/>
    </location>
</feature>
<feature type="signal peptide" evidence="19">
    <location>
        <begin position="1"/>
        <end position="21"/>
    </location>
</feature>
<reference evidence="22" key="1">
    <citation type="submission" date="2024-03" db="EMBL/GenBank/DDBJ databases">
        <title>WGS assembly of Saponaria officinalis var. Norfolk2.</title>
        <authorList>
            <person name="Jenkins J."/>
            <person name="Shu S."/>
            <person name="Grimwood J."/>
            <person name="Barry K."/>
            <person name="Goodstein D."/>
            <person name="Schmutz J."/>
            <person name="Leebens-Mack J."/>
            <person name="Osbourn A."/>
        </authorList>
    </citation>
    <scope>NUCLEOTIDE SEQUENCE [LARGE SCALE GENOMIC DNA]</scope>
    <source>
        <strain evidence="22">JIC</strain>
    </source>
</reference>
<dbReference type="GO" id="GO:0004674">
    <property type="term" value="F:protein serine/threonine kinase activity"/>
    <property type="evidence" value="ECO:0007669"/>
    <property type="project" value="UniProtKB-KW"/>
</dbReference>
<dbReference type="InterPro" id="IPR011009">
    <property type="entry name" value="Kinase-like_dom_sf"/>
</dbReference>
<dbReference type="SMART" id="SM00220">
    <property type="entry name" value="S_TKc"/>
    <property type="match status" value="1"/>
</dbReference>
<keyword evidence="23" id="KW-1185">Reference proteome</keyword>
<evidence type="ECO:0000256" key="13">
    <source>
        <dbReference type="ARBA" id="ARBA00023180"/>
    </source>
</evidence>
<keyword evidence="12" id="KW-0675">Receptor</keyword>
<feature type="region of interest" description="Disordered" evidence="17">
    <location>
        <begin position="252"/>
        <end position="272"/>
    </location>
</feature>
<evidence type="ECO:0000256" key="7">
    <source>
        <dbReference type="ARBA" id="ARBA00022741"/>
    </source>
</evidence>
<evidence type="ECO:0000256" key="6">
    <source>
        <dbReference type="ARBA" id="ARBA00022737"/>
    </source>
</evidence>
<dbReference type="Gene3D" id="3.30.430.20">
    <property type="entry name" value="Gnk2 domain, C-X8-C-X2-C motif"/>
    <property type="match status" value="2"/>
</dbReference>
<comment type="catalytic activity">
    <reaction evidence="14">
        <text>L-seryl-[protein] + ATP = O-phospho-L-seryl-[protein] + ADP + H(+)</text>
        <dbReference type="Rhea" id="RHEA:17989"/>
        <dbReference type="Rhea" id="RHEA-COMP:9863"/>
        <dbReference type="Rhea" id="RHEA-COMP:11604"/>
        <dbReference type="ChEBI" id="CHEBI:15378"/>
        <dbReference type="ChEBI" id="CHEBI:29999"/>
        <dbReference type="ChEBI" id="CHEBI:30616"/>
        <dbReference type="ChEBI" id="CHEBI:83421"/>
        <dbReference type="ChEBI" id="CHEBI:456216"/>
    </reaction>
</comment>
<dbReference type="GO" id="GO:0006979">
    <property type="term" value="P:response to oxidative stress"/>
    <property type="evidence" value="ECO:0007669"/>
    <property type="project" value="UniProtKB-ARBA"/>
</dbReference>
<feature type="compositionally biased region" description="Low complexity" evidence="17">
    <location>
        <begin position="263"/>
        <end position="272"/>
    </location>
</feature>
<feature type="transmembrane region" description="Helical" evidence="18">
    <location>
        <begin position="280"/>
        <end position="304"/>
    </location>
</feature>
<evidence type="ECO:0000256" key="15">
    <source>
        <dbReference type="ARBA" id="ARBA00047951"/>
    </source>
</evidence>
<evidence type="ECO:0000256" key="9">
    <source>
        <dbReference type="ARBA" id="ARBA00022840"/>
    </source>
</evidence>
<dbReference type="InterPro" id="IPR008271">
    <property type="entry name" value="Ser/Thr_kinase_AS"/>
</dbReference>
<dbReference type="GO" id="GO:0005886">
    <property type="term" value="C:plasma membrane"/>
    <property type="evidence" value="ECO:0007669"/>
    <property type="project" value="TreeGrafter"/>
</dbReference>
<dbReference type="PROSITE" id="PS51473">
    <property type="entry name" value="GNK2"/>
    <property type="match status" value="2"/>
</dbReference>
<evidence type="ECO:0000256" key="11">
    <source>
        <dbReference type="ARBA" id="ARBA00023136"/>
    </source>
</evidence>
<keyword evidence="11 18" id="KW-0472">Membrane</keyword>
<evidence type="ECO:0000256" key="14">
    <source>
        <dbReference type="ARBA" id="ARBA00047558"/>
    </source>
</evidence>
<evidence type="ECO:0000256" key="4">
    <source>
        <dbReference type="ARBA" id="ARBA00022692"/>
    </source>
</evidence>
<feature type="domain" description="Protein kinase" evidence="20">
    <location>
        <begin position="341"/>
        <end position="616"/>
    </location>
</feature>
<evidence type="ECO:0000256" key="1">
    <source>
        <dbReference type="ARBA" id="ARBA00004167"/>
    </source>
</evidence>
<dbReference type="FunFam" id="3.30.430.20:FF:000003">
    <property type="entry name" value="Cysteine-rich RLK (RECEPTOR-like protein kinase) 10"/>
    <property type="match status" value="1"/>
</dbReference>
<feature type="domain" description="Gnk2-homologous" evidence="21">
    <location>
        <begin position="25"/>
        <end position="128"/>
    </location>
</feature>
<dbReference type="PANTHER" id="PTHR27002">
    <property type="entry name" value="RECEPTOR-LIKE SERINE/THREONINE-PROTEIN KINASE SD1-8"/>
    <property type="match status" value="1"/>
</dbReference>
<keyword evidence="4 18" id="KW-0812">Transmembrane</keyword>
<evidence type="ECO:0000256" key="3">
    <source>
        <dbReference type="ARBA" id="ARBA00022679"/>
    </source>
</evidence>
<evidence type="ECO:0000259" key="21">
    <source>
        <dbReference type="PROSITE" id="PS51473"/>
    </source>
</evidence>
<feature type="binding site" evidence="16">
    <location>
        <position position="369"/>
    </location>
    <ligand>
        <name>ATP</name>
        <dbReference type="ChEBI" id="CHEBI:30616"/>
    </ligand>
</feature>
<dbReference type="SUPFAM" id="SSF56112">
    <property type="entry name" value="Protein kinase-like (PK-like)"/>
    <property type="match status" value="1"/>
</dbReference>
<dbReference type="EMBL" id="JBDFQZ010000007">
    <property type="protein sequence ID" value="KAK9706504.1"/>
    <property type="molecule type" value="Genomic_DNA"/>
</dbReference>
<keyword evidence="8" id="KW-0418">Kinase</keyword>
<dbReference type="PANTHER" id="PTHR27002:SF1073">
    <property type="entry name" value="CYSTEINE-RICH RECEPTOR-LIKE PROTEIN KINASE 29"/>
    <property type="match status" value="1"/>
</dbReference>